<comment type="caution">
    <text evidence="3">The sequence shown here is derived from an EMBL/GenBank/DDBJ whole genome shotgun (WGS) entry which is preliminary data.</text>
</comment>
<evidence type="ECO:0000313" key="4">
    <source>
        <dbReference type="Proteomes" id="UP000297299"/>
    </source>
</evidence>
<dbReference type="Proteomes" id="UP000297299">
    <property type="component" value="Unassembled WGS sequence"/>
</dbReference>
<evidence type="ECO:0000256" key="2">
    <source>
        <dbReference type="SAM" id="SignalP"/>
    </source>
</evidence>
<feature type="chain" id="PRO_5021360243" description="Extracellular membrane protein CFEM domain-containing protein" evidence="2">
    <location>
        <begin position="16"/>
        <end position="575"/>
    </location>
</feature>
<gene>
    <name evidence="3" type="ORF">BOTCAL_0522g00040</name>
</gene>
<dbReference type="EMBL" id="PHWZ01000521">
    <property type="protein sequence ID" value="TEY37387.1"/>
    <property type="molecule type" value="Genomic_DNA"/>
</dbReference>
<evidence type="ECO:0008006" key="5">
    <source>
        <dbReference type="Google" id="ProtNLM"/>
    </source>
</evidence>
<dbReference type="STRING" id="38488.A0A4Y8CN05"/>
<proteinExistence type="predicted"/>
<evidence type="ECO:0000313" key="3">
    <source>
        <dbReference type="EMBL" id="TEY37387.1"/>
    </source>
</evidence>
<dbReference type="AlphaFoldDB" id="A0A4Y8CN05"/>
<dbReference type="OrthoDB" id="3562195at2759"/>
<organism evidence="3 4">
    <name type="scientific">Botryotinia calthae</name>
    <dbReference type="NCBI Taxonomy" id="38488"/>
    <lineage>
        <taxon>Eukaryota</taxon>
        <taxon>Fungi</taxon>
        <taxon>Dikarya</taxon>
        <taxon>Ascomycota</taxon>
        <taxon>Pezizomycotina</taxon>
        <taxon>Leotiomycetes</taxon>
        <taxon>Helotiales</taxon>
        <taxon>Sclerotiniaceae</taxon>
        <taxon>Botryotinia</taxon>
    </lineage>
</organism>
<keyword evidence="2" id="KW-0732">Signal</keyword>
<protein>
    <recommendedName>
        <fullName evidence="5">Extracellular membrane protein CFEM domain-containing protein</fullName>
    </recommendedName>
</protein>
<feature type="signal peptide" evidence="2">
    <location>
        <begin position="1"/>
        <end position="15"/>
    </location>
</feature>
<reference evidence="3 4" key="1">
    <citation type="submission" date="2017-11" db="EMBL/GenBank/DDBJ databases">
        <title>Comparative genomics of Botrytis spp.</title>
        <authorList>
            <person name="Valero-Jimenez C.A."/>
            <person name="Tapia P."/>
            <person name="Veloso J."/>
            <person name="Silva-Moreno E."/>
            <person name="Staats M."/>
            <person name="Valdes J.H."/>
            <person name="Van Kan J.A.L."/>
        </authorList>
    </citation>
    <scope>NUCLEOTIDE SEQUENCE [LARGE SCALE GENOMIC DNA]</scope>
    <source>
        <strain evidence="3 4">MUCL2830</strain>
    </source>
</reference>
<sequence length="575" mass="58952">MKLLTTLFLLGSSNAHRWQGSDSCGYIVGGSHNHVARAVRELDCSNYMRTTVTPSYIASGLATITTVVLNEITYTEASTDIVYVTARDLKPRDAVIVTVTGDAITLTTTLEAITSTTTETIPPYATSACPNHSAYVEACRSHLSVVVATITITAPTSYVTEYATVHLPGTSFESSISVPASNVVETISIVPSADVQGTTSSTSLSSSVGFDPTSANVIAPSLSSSSSSFKLLSSVQSAGTSINLSSNPSATTNANTDVSTSSTVIAPSTFSSSPTSSVGSLSSGSSSQVTVTLNSLSTTFASDSSLSQSTSTISLPKSLTSSTESSFVSSFILPSTFSTISSSNSLVSSLNKSYTTPLSSATTASSNLISGTISTSLSLSSLTSTTLSAIPSSTTSSSSASVLSSSSTTSLTSLSSTFSTITSQSVTNSSLTSTSLPTSSTSPIPRPPVSPLIATCNAPSACRQNQYCSSDNTCLCQPTVNGTGYCMADTPCAALSSCTIDSDCGIGSACMITCCSTNKCLSLQALCQNPNTAIVIFRRDEEGSSGHRMVGEVGDEEGEGEWTNRGPWAKRLGKM</sequence>
<evidence type="ECO:0000256" key="1">
    <source>
        <dbReference type="SAM" id="MobiDB-lite"/>
    </source>
</evidence>
<feature type="region of interest" description="Disordered" evidence="1">
    <location>
        <begin position="545"/>
        <end position="575"/>
    </location>
</feature>
<keyword evidence="4" id="KW-1185">Reference proteome</keyword>
<accession>A0A4Y8CN05</accession>
<name>A0A4Y8CN05_9HELO</name>